<dbReference type="GO" id="GO:0009425">
    <property type="term" value="C:bacterial-type flagellum basal body"/>
    <property type="evidence" value="ECO:0007669"/>
    <property type="project" value="InterPro"/>
</dbReference>
<evidence type="ECO:0000256" key="2">
    <source>
        <dbReference type="SAM" id="MobiDB-lite"/>
    </source>
</evidence>
<dbReference type="KEGG" id="wch:wcw_1620"/>
<protein>
    <submittedName>
        <fullName evidence="4">Putative type III secretion translocase SctQ</fullName>
    </submittedName>
</protein>
<dbReference type="PRINTS" id="PR00956">
    <property type="entry name" value="FLGMOTORFLIN"/>
</dbReference>
<keyword evidence="5" id="KW-1185">Reference proteome</keyword>
<dbReference type="AlphaFoldDB" id="D6YSC0"/>
<dbReference type="InterPro" id="IPR001172">
    <property type="entry name" value="FliN_T3SS_HrcQb"/>
</dbReference>
<dbReference type="SUPFAM" id="SSF101801">
    <property type="entry name" value="Surface presentation of antigens (SPOA)"/>
    <property type="match status" value="1"/>
</dbReference>
<dbReference type="Pfam" id="PF01052">
    <property type="entry name" value="FliMN_C"/>
    <property type="match status" value="1"/>
</dbReference>
<gene>
    <name evidence="4" type="primary">sctQ3</name>
    <name evidence="4" type="ordered locus">wcw_1620</name>
</gene>
<feature type="compositionally biased region" description="Acidic residues" evidence="2">
    <location>
        <begin position="1"/>
        <end position="65"/>
    </location>
</feature>
<evidence type="ECO:0000313" key="4">
    <source>
        <dbReference type="EMBL" id="ADI38965.1"/>
    </source>
</evidence>
<dbReference type="InterPro" id="IPR001543">
    <property type="entry name" value="FliN-like_C"/>
</dbReference>
<feature type="region of interest" description="Disordered" evidence="2">
    <location>
        <begin position="1"/>
        <end position="79"/>
    </location>
</feature>
<dbReference type="GO" id="GO:0003774">
    <property type="term" value="F:cytoskeletal motor activity"/>
    <property type="evidence" value="ECO:0007669"/>
    <property type="project" value="InterPro"/>
</dbReference>
<evidence type="ECO:0000313" key="5">
    <source>
        <dbReference type="Proteomes" id="UP000001505"/>
    </source>
</evidence>
<dbReference type="Gene3D" id="2.30.330.10">
    <property type="entry name" value="SpoA-like"/>
    <property type="match status" value="1"/>
</dbReference>
<organism evidence="4 5">
    <name type="scientific">Waddlia chondrophila (strain ATCC VR-1470 / WSU 86-1044)</name>
    <dbReference type="NCBI Taxonomy" id="716544"/>
    <lineage>
        <taxon>Bacteria</taxon>
        <taxon>Pseudomonadati</taxon>
        <taxon>Chlamydiota</taxon>
        <taxon>Chlamydiia</taxon>
        <taxon>Parachlamydiales</taxon>
        <taxon>Waddliaceae</taxon>
        <taxon>Waddlia</taxon>
    </lineage>
</organism>
<dbReference type="Proteomes" id="UP000001505">
    <property type="component" value="Chromosome"/>
</dbReference>
<feature type="domain" description="Flagellar motor switch protein FliN-like C-terminal" evidence="3">
    <location>
        <begin position="97"/>
        <end position="164"/>
    </location>
</feature>
<dbReference type="PANTHER" id="PTHR30034:SF6">
    <property type="entry name" value="YOP PROTEINS TRANSLOCATION PROTEIN Q"/>
    <property type="match status" value="1"/>
</dbReference>
<dbReference type="HOGENOM" id="CLU_1610106_0_0_0"/>
<dbReference type="GO" id="GO:0071978">
    <property type="term" value="P:bacterial-type flagellum-dependent swarming motility"/>
    <property type="evidence" value="ECO:0007669"/>
    <property type="project" value="TreeGrafter"/>
</dbReference>
<evidence type="ECO:0000259" key="3">
    <source>
        <dbReference type="Pfam" id="PF01052"/>
    </source>
</evidence>
<comment type="similarity">
    <text evidence="1">Belongs to the FliN/MopA/SpaO family.</text>
</comment>
<accession>D6YSC0</accession>
<dbReference type="STRING" id="716544.wcw_1620"/>
<dbReference type="PANTHER" id="PTHR30034">
    <property type="entry name" value="FLAGELLAR MOTOR SWITCH PROTEIN FLIM"/>
    <property type="match status" value="1"/>
</dbReference>
<name>D6YSC0_WADCW</name>
<reference evidence="4 5" key="1">
    <citation type="journal article" date="2010" name="PLoS ONE">
        <title>The Waddlia genome: a window into chlamydial biology.</title>
        <authorList>
            <person name="Bertelli C."/>
            <person name="Collyn F."/>
            <person name="Croxatto A."/>
            <person name="Ruckert C."/>
            <person name="Polkinghorne A."/>
            <person name="Kebbi-Beghdadi C."/>
            <person name="Goesmann A."/>
            <person name="Vaughan L."/>
            <person name="Greub G."/>
        </authorList>
    </citation>
    <scope>NUCLEOTIDE SEQUENCE [LARGE SCALE GENOMIC DNA]</scope>
    <source>
        <strain evidence="5">ATCC VR-1470 / WSU 86-1044</strain>
    </source>
</reference>
<dbReference type="InterPro" id="IPR036429">
    <property type="entry name" value="SpoA-like_sf"/>
</dbReference>
<proteinExistence type="inferred from homology"/>
<dbReference type="eggNOG" id="COG1886">
    <property type="taxonomic scope" value="Bacteria"/>
</dbReference>
<evidence type="ECO:0000256" key="1">
    <source>
        <dbReference type="ARBA" id="ARBA00009226"/>
    </source>
</evidence>
<sequence length="165" mass="18755">MLLNLPDEELDDEDSENDFEDDFEEDFEDEEEDDLDFDDDEEEEEEEEEDGDEDEDEELTEEKEEEKERPIEESEEPALAAAQIVPDEEKLSAISPNDIPLSIILEVGRLKMSMQTLMDLQPGNTIELDIRPESGIDLVVNGSRVAKGELLQVGENLGIRILELG</sequence>
<dbReference type="GO" id="GO:0050918">
    <property type="term" value="P:positive chemotaxis"/>
    <property type="evidence" value="ECO:0007669"/>
    <property type="project" value="TreeGrafter"/>
</dbReference>
<dbReference type="RefSeq" id="WP_013182671.1">
    <property type="nucleotide sequence ID" value="NC_014225.1"/>
</dbReference>
<dbReference type="EMBL" id="CP001928">
    <property type="protein sequence ID" value="ADI38965.1"/>
    <property type="molecule type" value="Genomic_DNA"/>
</dbReference>